<keyword evidence="1 2" id="KW-0597">Phosphoprotein</keyword>
<dbReference type="FunFam" id="3.30.565.10:FF:000010">
    <property type="entry name" value="Sensor histidine kinase RcsC"/>
    <property type="match status" value="1"/>
</dbReference>
<evidence type="ECO:0000256" key="1">
    <source>
        <dbReference type="ARBA" id="ARBA00022553"/>
    </source>
</evidence>
<dbReference type="Pfam" id="PF02518">
    <property type="entry name" value="HATPase_c"/>
    <property type="match status" value="1"/>
</dbReference>
<evidence type="ECO:0000259" key="4">
    <source>
        <dbReference type="PROSITE" id="PS50110"/>
    </source>
</evidence>
<dbReference type="GO" id="GO:0000155">
    <property type="term" value="F:phosphorelay sensor kinase activity"/>
    <property type="evidence" value="ECO:0007669"/>
    <property type="project" value="InterPro"/>
</dbReference>
<dbReference type="InterPro" id="IPR001789">
    <property type="entry name" value="Sig_transdc_resp-reg_receiver"/>
</dbReference>
<dbReference type="PROSITE" id="PS50110">
    <property type="entry name" value="RESPONSE_REGULATORY"/>
    <property type="match status" value="1"/>
</dbReference>
<accession>A0A6B2KYZ0</accession>
<dbReference type="Gene3D" id="1.10.287.130">
    <property type="match status" value="1"/>
</dbReference>
<dbReference type="Pfam" id="PF00072">
    <property type="entry name" value="Response_reg"/>
    <property type="match status" value="1"/>
</dbReference>
<dbReference type="PANTHER" id="PTHR45339:SF5">
    <property type="entry name" value="HISTIDINE KINASE"/>
    <property type="match status" value="1"/>
</dbReference>
<feature type="domain" description="Histidine kinase" evidence="3">
    <location>
        <begin position="60"/>
        <end position="308"/>
    </location>
</feature>
<dbReference type="InterPro" id="IPR005467">
    <property type="entry name" value="His_kinase_dom"/>
</dbReference>
<dbReference type="InterPro" id="IPR036890">
    <property type="entry name" value="HATPase_C_sf"/>
</dbReference>
<dbReference type="InterPro" id="IPR003661">
    <property type="entry name" value="HisK_dim/P_dom"/>
</dbReference>
<evidence type="ECO:0008006" key="6">
    <source>
        <dbReference type="Google" id="ProtNLM"/>
    </source>
</evidence>
<dbReference type="SUPFAM" id="SSF55874">
    <property type="entry name" value="ATPase domain of HSP90 chaperone/DNA topoisomerase II/histidine kinase"/>
    <property type="match status" value="1"/>
</dbReference>
<sequence length="665" mass="75465">MQVNSSMRTVNGELTTTRCFGVRITPQYQLKEISEMLNYQVERVQQLEKAKENLQNFADHICHELRNTLQNVKGHLDLLDQDFVTIQKNLSMLSDIEPKEQCKELIHMVKQCSTYLNSIRQTTTLQDELVNGALDTSRLEAKELVLVVQPFSFREAVETVVQMRMLEVNQKGLRLDLCFSPSASDIWFVKGDRTRVQQIILNLLGNAIKFTRKGTVSIHVKGELVEARGAVAIQLQIRDEGIGMSRTQINRLFKRFSQADPSIYQDYGGSGLGLSIVQRLVHLMEGTIKVESEMGKGSTFFVELEFGLCSDGEIKSLKREPHEVVAPGYSVSFGTWQPKVMIVEDGPCDDLHNFFQVRGCPSVSYSNIFTAFDELRNSASSHQPFEVLLLNIDLIKDMKEFVSQIRFIEKKEQQQCYIIVGMSCDISLRESVLSCGFDAFFPKPIDFNDLWLILCAVSGVNKKPSTKHKSRHCSKYKILIVDDNRLNRKVLMATLERVGYNVMEVSDGEKALRMVCYFDFHCIIMDAMMPNMNGFEAAKLIREKENKINLKRVPIVCLSGLDKKSKKLSMEAGMDEFLVKPYESQHLLALVAKHLGIESPTPSPQTPRIALPAPYTRAKSSISVSPEPKKTPKIEKKSSKSLLQLFKIIALSVILSFLWNWLDLI</sequence>
<dbReference type="InterPro" id="IPR011006">
    <property type="entry name" value="CheY-like_superfamily"/>
</dbReference>
<organism evidence="5">
    <name type="scientific">Arcella intermedia</name>
    <dbReference type="NCBI Taxonomy" id="1963864"/>
    <lineage>
        <taxon>Eukaryota</taxon>
        <taxon>Amoebozoa</taxon>
        <taxon>Tubulinea</taxon>
        <taxon>Elardia</taxon>
        <taxon>Arcellinida</taxon>
        <taxon>Sphaerothecina</taxon>
        <taxon>Arcellidae</taxon>
        <taxon>Arcella</taxon>
    </lineage>
</organism>
<evidence type="ECO:0000256" key="2">
    <source>
        <dbReference type="PROSITE-ProRule" id="PRU00169"/>
    </source>
</evidence>
<dbReference type="SMART" id="SM00387">
    <property type="entry name" value="HATPase_c"/>
    <property type="match status" value="1"/>
</dbReference>
<dbReference type="PRINTS" id="PR00344">
    <property type="entry name" value="BCTRLSENSOR"/>
</dbReference>
<dbReference type="InterPro" id="IPR004358">
    <property type="entry name" value="Sig_transdc_His_kin-like_C"/>
</dbReference>
<feature type="domain" description="Response regulatory" evidence="4">
    <location>
        <begin position="477"/>
        <end position="595"/>
    </location>
</feature>
<dbReference type="PROSITE" id="PS50109">
    <property type="entry name" value="HIS_KIN"/>
    <property type="match status" value="1"/>
</dbReference>
<dbReference type="AlphaFoldDB" id="A0A6B2KYZ0"/>
<reference evidence="5" key="1">
    <citation type="journal article" date="2020" name="J. Eukaryot. Microbiol.">
        <title>De novo Sequencing, Assembly and Annotation of the Transcriptome for the Free-Living Testate Amoeba Arcella intermedia.</title>
        <authorList>
            <person name="Ribeiro G.M."/>
            <person name="Porfirio-Sousa A.L."/>
            <person name="Maurer-Alcala X.X."/>
            <person name="Katz L.A."/>
            <person name="Lahr D.J.G."/>
        </authorList>
    </citation>
    <scope>NUCLEOTIDE SEQUENCE</scope>
</reference>
<dbReference type="SUPFAM" id="SSF52172">
    <property type="entry name" value="CheY-like"/>
    <property type="match status" value="2"/>
</dbReference>
<evidence type="ECO:0000313" key="5">
    <source>
        <dbReference type="EMBL" id="NDV29979.1"/>
    </source>
</evidence>
<dbReference type="CDD" id="cd17546">
    <property type="entry name" value="REC_hyHK_CKI1_RcsC-like"/>
    <property type="match status" value="1"/>
</dbReference>
<feature type="modified residue" description="4-aspartylphosphate" evidence="2">
    <location>
        <position position="526"/>
    </location>
</feature>
<dbReference type="CDD" id="cd16922">
    <property type="entry name" value="HATPase_EvgS-ArcB-TorS-like"/>
    <property type="match status" value="1"/>
</dbReference>
<dbReference type="Gene3D" id="3.40.50.2300">
    <property type="match status" value="2"/>
</dbReference>
<dbReference type="Gene3D" id="3.30.565.10">
    <property type="entry name" value="Histidine kinase-like ATPase, C-terminal domain"/>
    <property type="match status" value="1"/>
</dbReference>
<evidence type="ECO:0000259" key="3">
    <source>
        <dbReference type="PROSITE" id="PS50109"/>
    </source>
</evidence>
<dbReference type="EMBL" id="GIBP01001010">
    <property type="protein sequence ID" value="NDV29979.1"/>
    <property type="molecule type" value="Transcribed_RNA"/>
</dbReference>
<dbReference type="InterPro" id="IPR003594">
    <property type="entry name" value="HATPase_dom"/>
</dbReference>
<protein>
    <recommendedName>
        <fullName evidence="6">Histidine kinase</fullName>
    </recommendedName>
</protein>
<name>A0A6B2KYZ0_9EUKA</name>
<dbReference type="SUPFAM" id="SSF47384">
    <property type="entry name" value="Homodimeric domain of signal transducing histidine kinase"/>
    <property type="match status" value="1"/>
</dbReference>
<dbReference type="PANTHER" id="PTHR45339">
    <property type="entry name" value="HYBRID SIGNAL TRANSDUCTION HISTIDINE KINASE J"/>
    <property type="match status" value="1"/>
</dbReference>
<dbReference type="CDD" id="cd00082">
    <property type="entry name" value="HisKA"/>
    <property type="match status" value="1"/>
</dbReference>
<dbReference type="SMART" id="SM00448">
    <property type="entry name" value="REC"/>
    <property type="match status" value="2"/>
</dbReference>
<proteinExistence type="predicted"/>
<dbReference type="InterPro" id="IPR036097">
    <property type="entry name" value="HisK_dim/P_sf"/>
</dbReference>